<keyword evidence="5" id="KW-0630">Potassium</keyword>
<evidence type="ECO:0000313" key="13">
    <source>
        <dbReference type="Proteomes" id="UP000005283"/>
    </source>
</evidence>
<evidence type="ECO:0000259" key="11">
    <source>
        <dbReference type="PROSITE" id="PS51202"/>
    </source>
</evidence>
<evidence type="ECO:0000256" key="1">
    <source>
        <dbReference type="ARBA" id="ARBA00004651"/>
    </source>
</evidence>
<comment type="caution">
    <text evidence="12">The sequence shown here is derived from an EMBL/GenBank/DDBJ whole genome shotgun (WGS) entry which is preliminary data.</text>
</comment>
<dbReference type="GO" id="GO:0006813">
    <property type="term" value="P:potassium ion transport"/>
    <property type="evidence" value="ECO:0007669"/>
    <property type="project" value="UniProtKB-KW"/>
</dbReference>
<feature type="transmembrane region" description="Helical" evidence="10">
    <location>
        <begin position="6"/>
        <end position="23"/>
    </location>
</feature>
<keyword evidence="7 10" id="KW-1133">Transmembrane helix</keyword>
<feature type="transmembrane region" description="Helical" evidence="10">
    <location>
        <begin position="305"/>
        <end position="331"/>
    </location>
</feature>
<feature type="transmembrane region" description="Helical" evidence="10">
    <location>
        <begin position="60"/>
        <end position="79"/>
    </location>
</feature>
<dbReference type="eggNOG" id="COG3263">
    <property type="taxonomic scope" value="Bacteria"/>
</dbReference>
<dbReference type="SUPFAM" id="SSF116726">
    <property type="entry name" value="TrkA C-terminal domain-like"/>
    <property type="match status" value="1"/>
</dbReference>
<organism evidence="12 13">
    <name type="scientific">Hoylesella buccalis ATCC 35310</name>
    <dbReference type="NCBI Taxonomy" id="679190"/>
    <lineage>
        <taxon>Bacteria</taxon>
        <taxon>Pseudomonadati</taxon>
        <taxon>Bacteroidota</taxon>
        <taxon>Bacteroidia</taxon>
        <taxon>Bacteroidales</taxon>
        <taxon>Prevotellaceae</taxon>
        <taxon>Hoylesella</taxon>
    </lineage>
</organism>
<dbReference type="GO" id="GO:0005886">
    <property type="term" value="C:plasma membrane"/>
    <property type="evidence" value="ECO:0007669"/>
    <property type="project" value="UniProtKB-SubCell"/>
</dbReference>
<proteinExistence type="predicted"/>
<feature type="transmembrane region" description="Helical" evidence="10">
    <location>
        <begin position="282"/>
        <end position="299"/>
    </location>
</feature>
<dbReference type="InterPro" id="IPR038770">
    <property type="entry name" value="Na+/solute_symporter_sf"/>
</dbReference>
<evidence type="ECO:0000256" key="6">
    <source>
        <dbReference type="ARBA" id="ARBA00022692"/>
    </source>
</evidence>
<dbReference type="PROSITE" id="PS51202">
    <property type="entry name" value="RCK_C"/>
    <property type="match status" value="1"/>
</dbReference>
<keyword evidence="13" id="KW-1185">Reference proteome</keyword>
<feature type="transmembrane region" description="Helical" evidence="10">
    <location>
        <begin position="230"/>
        <end position="247"/>
    </location>
</feature>
<sequence>MITFTTENIFLFGSFLVLVSILISKTGYRFGIPTLLLFLFTGMGFGNEGLGLTFDSPKDTQMIGMIALSVILFSGGMDTKFKEIKPIIGPGVLLSTLGVIMTTVLTGGFIFALSQWAGMDIRLSLIVSMLLAATMSSTDSASVFSLLRTQRIGLKYKLRPMLELESGSNDPMAYMLTIALMNVALSGGELSFTDLLFDVAEQFVLGSALGYGAGRLAVWLANRINLPNPSLYPVLLLSMVFITFTLTDMLNGNGYLAVYIAGLVVGNCRLSYRREMTTFMEGLTWLLQIVLFLTLGLLVNPSELIGVSLFALAIAVFMMLVARPLSVYFCLLPYRNIPFKAKAFLSWVGLRGAVPIIFATYPLINGVEGADILFNIVFFITLLSLTIQGTTISLSAKKLNLDMPEEKTGNEFGVEIPEELGSKLREVTLTEAMLENGNLLSQMDVPQGTLVMMVKRGKTVLVPNGQLPLEEGDILLCLSSADQRTQDVRKHPHW</sequence>
<dbReference type="Gene3D" id="3.30.70.1450">
    <property type="entry name" value="Regulator of K+ conductance, C-terminal domain"/>
    <property type="match status" value="1"/>
</dbReference>
<evidence type="ECO:0000256" key="8">
    <source>
        <dbReference type="ARBA" id="ARBA00023065"/>
    </source>
</evidence>
<name>D1W4I2_9BACT</name>
<reference evidence="12 13" key="1">
    <citation type="submission" date="2009-12" db="EMBL/GenBank/DDBJ databases">
        <title>Genome Sequence of Prevotella buccalis ATCC 35310.</title>
        <authorList>
            <person name="Durkin A.S."/>
            <person name="Madupu R."/>
            <person name="Torralba M."/>
            <person name="Methe B."/>
            <person name="Sutton G."/>
            <person name="Strausberg R.L."/>
            <person name="Nelson K.E."/>
        </authorList>
    </citation>
    <scope>NUCLEOTIDE SEQUENCE [LARGE SCALE GENOMIC DNA]</scope>
    <source>
        <strain evidence="12 13">ATCC 35310</strain>
    </source>
</reference>
<protein>
    <submittedName>
        <fullName evidence="12">Potassium/proton antiporter</fullName>
    </submittedName>
</protein>
<evidence type="ECO:0000256" key="5">
    <source>
        <dbReference type="ARBA" id="ARBA00022538"/>
    </source>
</evidence>
<dbReference type="AlphaFoldDB" id="D1W4I2"/>
<dbReference type="InterPro" id="IPR036721">
    <property type="entry name" value="RCK_C_sf"/>
</dbReference>
<evidence type="ECO:0000256" key="7">
    <source>
        <dbReference type="ARBA" id="ARBA00022989"/>
    </source>
</evidence>
<dbReference type="Pfam" id="PF00999">
    <property type="entry name" value="Na_H_Exchanger"/>
    <property type="match status" value="1"/>
</dbReference>
<keyword evidence="8" id="KW-0406">Ion transport</keyword>
<dbReference type="Gene3D" id="1.20.1530.20">
    <property type="match status" value="1"/>
</dbReference>
<dbReference type="InterPro" id="IPR006153">
    <property type="entry name" value="Cation/H_exchanger_TM"/>
</dbReference>
<keyword evidence="2" id="KW-0813">Transport</keyword>
<dbReference type="GO" id="GO:0008324">
    <property type="term" value="F:monoatomic cation transmembrane transporter activity"/>
    <property type="evidence" value="ECO:0007669"/>
    <property type="project" value="InterPro"/>
</dbReference>
<dbReference type="GO" id="GO:0015297">
    <property type="term" value="F:antiporter activity"/>
    <property type="evidence" value="ECO:0007669"/>
    <property type="project" value="UniProtKB-KW"/>
</dbReference>
<dbReference type="PANTHER" id="PTHR32507">
    <property type="entry name" value="NA(+)/H(+) ANTIPORTER 1"/>
    <property type="match status" value="1"/>
</dbReference>
<dbReference type="NCBIfam" id="NF003715">
    <property type="entry name" value="PRK05326.1-2"/>
    <property type="match status" value="1"/>
</dbReference>
<keyword evidence="3" id="KW-0050">Antiport</keyword>
<gene>
    <name evidence="12" type="ORF">HMPREF0650_1378</name>
</gene>
<keyword evidence="6 10" id="KW-0812">Transmembrane</keyword>
<dbReference type="GO" id="GO:1902600">
    <property type="term" value="P:proton transmembrane transport"/>
    <property type="evidence" value="ECO:0007669"/>
    <property type="project" value="InterPro"/>
</dbReference>
<dbReference type="NCBIfam" id="NF003716">
    <property type="entry name" value="PRK05326.1-3"/>
    <property type="match status" value="1"/>
</dbReference>
<evidence type="ECO:0000256" key="2">
    <source>
        <dbReference type="ARBA" id="ARBA00022448"/>
    </source>
</evidence>
<keyword evidence="5" id="KW-0633">Potassium transport</keyword>
<feature type="transmembrane region" description="Helical" evidence="10">
    <location>
        <begin position="35"/>
        <end position="54"/>
    </location>
</feature>
<feature type="transmembrane region" description="Helical" evidence="10">
    <location>
        <begin position="376"/>
        <end position="396"/>
    </location>
</feature>
<evidence type="ECO:0000256" key="10">
    <source>
        <dbReference type="SAM" id="Phobius"/>
    </source>
</evidence>
<feature type="transmembrane region" description="Helical" evidence="10">
    <location>
        <begin position="125"/>
        <end position="147"/>
    </location>
</feature>
<evidence type="ECO:0000256" key="3">
    <source>
        <dbReference type="ARBA" id="ARBA00022449"/>
    </source>
</evidence>
<dbReference type="PANTHER" id="PTHR32507:SF7">
    <property type="entry name" value="K(+)_H(+) ANTIPORTER NHAP2"/>
    <property type="match status" value="1"/>
</dbReference>
<evidence type="ECO:0000256" key="9">
    <source>
        <dbReference type="ARBA" id="ARBA00023136"/>
    </source>
</evidence>
<keyword evidence="4" id="KW-1003">Cell membrane</keyword>
<feature type="transmembrane region" description="Helical" evidence="10">
    <location>
        <begin position="343"/>
        <end position="364"/>
    </location>
</feature>
<evidence type="ECO:0000313" key="12">
    <source>
        <dbReference type="EMBL" id="EFA92629.1"/>
    </source>
</evidence>
<keyword evidence="9 10" id="KW-0472">Membrane</keyword>
<evidence type="ECO:0000256" key="4">
    <source>
        <dbReference type="ARBA" id="ARBA00022475"/>
    </source>
</evidence>
<dbReference type="RefSeq" id="WP_004348508.1">
    <property type="nucleotide sequence ID" value="NZ_ADEG01000039.1"/>
</dbReference>
<feature type="transmembrane region" description="Helical" evidence="10">
    <location>
        <begin position="91"/>
        <end position="113"/>
    </location>
</feature>
<accession>D1W4I2</accession>
<feature type="domain" description="RCK C-terminal" evidence="11">
    <location>
        <begin position="412"/>
        <end position="494"/>
    </location>
</feature>
<dbReference type="Proteomes" id="UP000005283">
    <property type="component" value="Unassembled WGS sequence"/>
</dbReference>
<dbReference type="InterPro" id="IPR006037">
    <property type="entry name" value="RCK_C"/>
</dbReference>
<dbReference type="EMBL" id="ADEG01000039">
    <property type="protein sequence ID" value="EFA92629.1"/>
    <property type="molecule type" value="Genomic_DNA"/>
</dbReference>
<comment type="subcellular location">
    <subcellularLocation>
        <location evidence="1">Cell membrane</location>
        <topology evidence="1">Multi-pass membrane protein</topology>
    </subcellularLocation>
</comment>